<keyword evidence="3" id="KW-1185">Reference proteome</keyword>
<dbReference type="AlphaFoldDB" id="A0A9N9PY20"/>
<dbReference type="Proteomes" id="UP000701801">
    <property type="component" value="Unassembled WGS sequence"/>
</dbReference>
<gene>
    <name evidence="2" type="ORF">HYALB_00001733</name>
</gene>
<proteinExistence type="predicted"/>
<accession>A0A9N9PY20</accession>
<protein>
    <submittedName>
        <fullName evidence="2">Uncharacterized protein</fullName>
    </submittedName>
</protein>
<feature type="compositionally biased region" description="Basic and acidic residues" evidence="1">
    <location>
        <begin position="279"/>
        <end position="288"/>
    </location>
</feature>
<feature type="compositionally biased region" description="Acidic residues" evidence="1">
    <location>
        <begin position="316"/>
        <end position="329"/>
    </location>
</feature>
<evidence type="ECO:0000313" key="3">
    <source>
        <dbReference type="Proteomes" id="UP000701801"/>
    </source>
</evidence>
<evidence type="ECO:0000313" key="2">
    <source>
        <dbReference type="EMBL" id="CAG8972330.1"/>
    </source>
</evidence>
<dbReference type="EMBL" id="CAJVRM010000041">
    <property type="protein sequence ID" value="CAG8972330.1"/>
    <property type="molecule type" value="Genomic_DNA"/>
</dbReference>
<evidence type="ECO:0000256" key="1">
    <source>
        <dbReference type="SAM" id="MobiDB-lite"/>
    </source>
</evidence>
<feature type="region of interest" description="Disordered" evidence="1">
    <location>
        <begin position="270"/>
        <end position="335"/>
    </location>
</feature>
<comment type="caution">
    <text evidence="2">The sequence shown here is derived from an EMBL/GenBank/DDBJ whole genome shotgun (WGS) entry which is preliminary data.</text>
</comment>
<sequence length="335" mass="38711">MSTYQSRNENTQSKIGAGVDRQTCFICRFIYVVALKSNKLFTFCGFSRILTYLKMNLVRYEIPDSYDEPLLPDSAKPTMRSISSTYSIEIPHNNSYTFENTPRNQPFPGTSNNRIKITHKGGSARVPAQSTWGSVSIMPLEKSTKRRTRNFYLDLPDYREVQSPLQTRPTGPIPLERINGEDPGTLHQVHGMVQLIPGDTSSTERSRKLKERHILRSAHVIPDYIQRGRGRKMTHFIYQYVDGQQYNSLSRRDWSSHTYDKAETVCNRWKAAEMTEEQEGVRMARGRDEEDESVEEYSEEHSEQNNENELQPSIEGEYESDEEQDSIDDEGNRSE</sequence>
<reference evidence="2" key="1">
    <citation type="submission" date="2021-07" db="EMBL/GenBank/DDBJ databases">
        <authorList>
            <person name="Durling M."/>
        </authorList>
    </citation>
    <scope>NUCLEOTIDE SEQUENCE</scope>
</reference>
<name>A0A9N9PY20_9HELO</name>
<organism evidence="2 3">
    <name type="scientific">Hymenoscyphus albidus</name>
    <dbReference type="NCBI Taxonomy" id="595503"/>
    <lineage>
        <taxon>Eukaryota</taxon>
        <taxon>Fungi</taxon>
        <taxon>Dikarya</taxon>
        <taxon>Ascomycota</taxon>
        <taxon>Pezizomycotina</taxon>
        <taxon>Leotiomycetes</taxon>
        <taxon>Helotiales</taxon>
        <taxon>Helotiaceae</taxon>
        <taxon>Hymenoscyphus</taxon>
    </lineage>
</organism>
<feature type="compositionally biased region" description="Acidic residues" evidence="1">
    <location>
        <begin position="289"/>
        <end position="298"/>
    </location>
</feature>